<sequence length="129" mass="14142">MVRRHPQVPPIEKDAPAGWYEGSPTPGQRGPAVLLGHVTVGDFGEGVFYRLAQLAPGAQIKVTRADGKQAIFTVQRSAEVPKDRFPRQEVYEDTDKPELRLIICGGPYDRKAHSYPDNIVVFATLTASG</sequence>
<dbReference type="Pfam" id="PF04203">
    <property type="entry name" value="Sortase"/>
    <property type="match status" value="1"/>
</dbReference>
<keyword evidence="4" id="KW-1185">Reference proteome</keyword>
<gene>
    <name evidence="3" type="ORF">P3G67_02125</name>
</gene>
<reference evidence="3 4" key="1">
    <citation type="submission" date="2023-03" db="EMBL/GenBank/DDBJ databases">
        <title>Draft genome sequence of Streptomyces sp. RB6PN23 isolated from peat swamp forest in Thailand.</title>
        <authorList>
            <person name="Klaysubun C."/>
            <person name="Duangmal K."/>
        </authorList>
    </citation>
    <scope>NUCLEOTIDE SEQUENCE [LARGE SCALE GENOMIC DNA]</scope>
    <source>
        <strain evidence="3 4">RB6PN23</strain>
    </source>
</reference>
<evidence type="ECO:0000256" key="2">
    <source>
        <dbReference type="SAM" id="MobiDB-lite"/>
    </source>
</evidence>
<dbReference type="RefSeq" id="WP_276091897.1">
    <property type="nucleotide sequence ID" value="NZ_JARJBC010000001.1"/>
</dbReference>
<proteinExistence type="predicted"/>
<evidence type="ECO:0000256" key="1">
    <source>
        <dbReference type="ARBA" id="ARBA00022801"/>
    </source>
</evidence>
<name>A0ABT5ZDZ0_9ACTN</name>
<dbReference type="CDD" id="cd05829">
    <property type="entry name" value="Sortase_F"/>
    <property type="match status" value="1"/>
</dbReference>
<keyword evidence="1" id="KW-0378">Hydrolase</keyword>
<accession>A0ABT5ZDZ0</accession>
<protein>
    <submittedName>
        <fullName evidence="3">Sortase</fullName>
    </submittedName>
</protein>
<feature type="region of interest" description="Disordered" evidence="2">
    <location>
        <begin position="1"/>
        <end position="26"/>
    </location>
</feature>
<evidence type="ECO:0000313" key="3">
    <source>
        <dbReference type="EMBL" id="MDF3288048.1"/>
    </source>
</evidence>
<dbReference type="EMBL" id="JARJBC010000001">
    <property type="protein sequence ID" value="MDF3288048.1"/>
    <property type="molecule type" value="Genomic_DNA"/>
</dbReference>
<dbReference type="Gene3D" id="2.40.260.10">
    <property type="entry name" value="Sortase"/>
    <property type="match status" value="1"/>
</dbReference>
<evidence type="ECO:0000313" key="4">
    <source>
        <dbReference type="Proteomes" id="UP001216579"/>
    </source>
</evidence>
<dbReference type="InterPro" id="IPR042001">
    <property type="entry name" value="Sortase_F"/>
</dbReference>
<organism evidence="3 4">
    <name type="scientific">Streptomyces silvisoli</name>
    <dbReference type="NCBI Taxonomy" id="3034235"/>
    <lineage>
        <taxon>Bacteria</taxon>
        <taxon>Bacillati</taxon>
        <taxon>Actinomycetota</taxon>
        <taxon>Actinomycetes</taxon>
        <taxon>Kitasatosporales</taxon>
        <taxon>Streptomycetaceae</taxon>
        <taxon>Streptomyces</taxon>
    </lineage>
</organism>
<comment type="caution">
    <text evidence="3">The sequence shown here is derived from an EMBL/GenBank/DDBJ whole genome shotgun (WGS) entry which is preliminary data.</text>
</comment>
<dbReference type="InterPro" id="IPR023365">
    <property type="entry name" value="Sortase_dom-sf"/>
</dbReference>
<dbReference type="Proteomes" id="UP001216579">
    <property type="component" value="Unassembled WGS sequence"/>
</dbReference>
<dbReference type="InterPro" id="IPR005754">
    <property type="entry name" value="Sortase"/>
</dbReference>
<dbReference type="SUPFAM" id="SSF63817">
    <property type="entry name" value="Sortase"/>
    <property type="match status" value="1"/>
</dbReference>